<proteinExistence type="predicted"/>
<dbReference type="EMBL" id="CP133614">
    <property type="protein sequence ID" value="WMV21954.1"/>
    <property type="molecule type" value="Genomic_DNA"/>
</dbReference>
<organism evidence="1 2">
    <name type="scientific">Solanum verrucosum</name>
    <dbReference type="NCBI Taxonomy" id="315347"/>
    <lineage>
        <taxon>Eukaryota</taxon>
        <taxon>Viridiplantae</taxon>
        <taxon>Streptophyta</taxon>
        <taxon>Embryophyta</taxon>
        <taxon>Tracheophyta</taxon>
        <taxon>Spermatophyta</taxon>
        <taxon>Magnoliopsida</taxon>
        <taxon>eudicotyledons</taxon>
        <taxon>Gunneridae</taxon>
        <taxon>Pentapetalae</taxon>
        <taxon>asterids</taxon>
        <taxon>lamiids</taxon>
        <taxon>Solanales</taxon>
        <taxon>Solanaceae</taxon>
        <taxon>Solanoideae</taxon>
        <taxon>Solaneae</taxon>
        <taxon>Solanum</taxon>
    </lineage>
</organism>
<dbReference type="AlphaFoldDB" id="A0AAF0TJZ9"/>
<keyword evidence="2" id="KW-1185">Reference proteome</keyword>
<sequence length="34" mass="4059">MQHILISSKKYTKRRLTMGENRRNFAPIDLLSHC</sequence>
<protein>
    <submittedName>
        <fullName evidence="1">Uncharacterized protein</fullName>
    </submittedName>
</protein>
<evidence type="ECO:0000313" key="2">
    <source>
        <dbReference type="Proteomes" id="UP001234989"/>
    </source>
</evidence>
<dbReference type="Proteomes" id="UP001234989">
    <property type="component" value="Chromosome 3"/>
</dbReference>
<gene>
    <name evidence="1" type="ORF">MTR67_015339</name>
</gene>
<accession>A0AAF0TJZ9</accession>
<reference evidence="1" key="1">
    <citation type="submission" date="2023-08" db="EMBL/GenBank/DDBJ databases">
        <title>A de novo genome assembly of Solanum verrucosum Schlechtendal, a Mexican diploid species geographically isolated from the other diploid A-genome species in potato relatives.</title>
        <authorList>
            <person name="Hosaka K."/>
        </authorList>
    </citation>
    <scope>NUCLEOTIDE SEQUENCE</scope>
    <source>
        <tissue evidence="1">Young leaves</tissue>
    </source>
</reference>
<name>A0AAF0TJZ9_SOLVR</name>
<evidence type="ECO:0000313" key="1">
    <source>
        <dbReference type="EMBL" id="WMV21954.1"/>
    </source>
</evidence>